<keyword evidence="12" id="KW-0472">Membrane</keyword>
<dbReference type="PROSITE" id="PS50885">
    <property type="entry name" value="HAMP"/>
    <property type="match status" value="1"/>
</dbReference>
<keyword evidence="17" id="KW-1185">Reference proteome</keyword>
<dbReference type="InterPro" id="IPR005467">
    <property type="entry name" value="His_kinase_dom"/>
</dbReference>
<dbReference type="PANTHER" id="PTHR42878:SF7">
    <property type="entry name" value="SENSOR HISTIDINE KINASE GLRK"/>
    <property type="match status" value="1"/>
</dbReference>
<dbReference type="Proteomes" id="UP000836597">
    <property type="component" value="Chromosome"/>
</dbReference>
<dbReference type="CDD" id="cd06225">
    <property type="entry name" value="HAMP"/>
    <property type="match status" value="1"/>
</dbReference>
<dbReference type="GO" id="GO:0000156">
    <property type="term" value="F:phosphorelay response regulator activity"/>
    <property type="evidence" value="ECO:0007669"/>
    <property type="project" value="TreeGrafter"/>
</dbReference>
<dbReference type="PRINTS" id="PR00344">
    <property type="entry name" value="BCTRLSENSOR"/>
</dbReference>
<organism evidence="15">
    <name type="scientific">Acididesulfobacillus acetoxydans</name>
    <dbReference type="NCBI Taxonomy" id="1561005"/>
    <lineage>
        <taxon>Bacteria</taxon>
        <taxon>Bacillati</taxon>
        <taxon>Bacillota</taxon>
        <taxon>Clostridia</taxon>
        <taxon>Eubacteriales</taxon>
        <taxon>Peptococcaceae</taxon>
        <taxon>Acididesulfobacillus</taxon>
    </lineage>
</organism>
<keyword evidence="8 15" id="KW-0418">Kinase</keyword>
<feature type="domain" description="Histidine kinase" evidence="13">
    <location>
        <begin position="379"/>
        <end position="597"/>
    </location>
</feature>
<dbReference type="PANTHER" id="PTHR42878">
    <property type="entry name" value="TWO-COMPONENT HISTIDINE KINASE"/>
    <property type="match status" value="1"/>
</dbReference>
<dbReference type="SMART" id="SM00387">
    <property type="entry name" value="HATPase_c"/>
    <property type="match status" value="1"/>
</dbReference>
<name>A0A8S0XVQ6_9FIRM</name>
<evidence type="ECO:0000256" key="11">
    <source>
        <dbReference type="ARBA" id="ARBA00023012"/>
    </source>
</evidence>
<evidence type="ECO:0000256" key="5">
    <source>
        <dbReference type="ARBA" id="ARBA00022679"/>
    </source>
</evidence>
<gene>
    <name evidence="16" type="ORF">DEACI_1110</name>
    <name evidence="15" type="ORF">DEACI_1180</name>
</gene>
<dbReference type="Proteomes" id="UP001071230">
    <property type="component" value="Unassembled WGS sequence"/>
</dbReference>
<keyword evidence="4" id="KW-0597">Phosphoprotein</keyword>
<keyword evidence="6" id="KW-0812">Transmembrane</keyword>
<dbReference type="InterPro" id="IPR036097">
    <property type="entry name" value="HisK_dim/P_sf"/>
</dbReference>
<dbReference type="InterPro" id="IPR035965">
    <property type="entry name" value="PAS-like_dom_sf"/>
</dbReference>
<evidence type="ECO:0000256" key="6">
    <source>
        <dbReference type="ARBA" id="ARBA00022692"/>
    </source>
</evidence>
<evidence type="ECO:0000256" key="4">
    <source>
        <dbReference type="ARBA" id="ARBA00022553"/>
    </source>
</evidence>
<proteinExistence type="predicted"/>
<dbReference type="SUPFAM" id="SSF55785">
    <property type="entry name" value="PYP-like sensor domain (PAS domain)"/>
    <property type="match status" value="1"/>
</dbReference>
<evidence type="ECO:0000256" key="9">
    <source>
        <dbReference type="ARBA" id="ARBA00022840"/>
    </source>
</evidence>
<dbReference type="Pfam" id="PF00512">
    <property type="entry name" value="HisKA"/>
    <property type="match status" value="1"/>
</dbReference>
<dbReference type="EC" id="2.7.13.3" evidence="3"/>
<reference evidence="15" key="2">
    <citation type="submission" date="2020-01" db="EMBL/GenBank/DDBJ databases">
        <authorList>
            <person name="Hornung B."/>
        </authorList>
    </citation>
    <scope>NUCLEOTIDE SEQUENCE</scope>
    <source>
        <strain evidence="15">PacBioINE</strain>
    </source>
</reference>
<feature type="domain" description="HAMP" evidence="14">
    <location>
        <begin position="191"/>
        <end position="243"/>
    </location>
</feature>
<evidence type="ECO:0000256" key="2">
    <source>
        <dbReference type="ARBA" id="ARBA00004141"/>
    </source>
</evidence>
<dbReference type="InterPro" id="IPR003594">
    <property type="entry name" value="HATPase_dom"/>
</dbReference>
<dbReference type="Gene3D" id="3.30.450.20">
    <property type="entry name" value="PAS domain"/>
    <property type="match status" value="1"/>
</dbReference>
<dbReference type="GO" id="GO:0007234">
    <property type="term" value="P:osmosensory signaling via phosphorelay pathway"/>
    <property type="evidence" value="ECO:0007669"/>
    <property type="project" value="TreeGrafter"/>
</dbReference>
<dbReference type="EMBL" id="CDGJ01000032">
    <property type="protein sequence ID" value="CEJ06661.1"/>
    <property type="molecule type" value="Genomic_DNA"/>
</dbReference>
<dbReference type="GO" id="GO:0016020">
    <property type="term" value="C:membrane"/>
    <property type="evidence" value="ECO:0007669"/>
    <property type="project" value="UniProtKB-SubCell"/>
</dbReference>
<dbReference type="SUPFAM" id="SSF47384">
    <property type="entry name" value="Homodimeric domain of signal transducing histidine kinase"/>
    <property type="match status" value="1"/>
</dbReference>
<dbReference type="InterPro" id="IPR050351">
    <property type="entry name" value="BphY/WalK/GraS-like"/>
</dbReference>
<evidence type="ECO:0000259" key="14">
    <source>
        <dbReference type="PROSITE" id="PS50885"/>
    </source>
</evidence>
<dbReference type="Gene3D" id="3.30.565.10">
    <property type="entry name" value="Histidine kinase-like ATPase, C-terminal domain"/>
    <property type="match status" value="1"/>
</dbReference>
<dbReference type="SUPFAM" id="SSF158472">
    <property type="entry name" value="HAMP domain-like"/>
    <property type="match status" value="1"/>
</dbReference>
<dbReference type="GO" id="GO:0030295">
    <property type="term" value="F:protein kinase activator activity"/>
    <property type="evidence" value="ECO:0007669"/>
    <property type="project" value="TreeGrafter"/>
</dbReference>
<keyword evidence="11" id="KW-0902">Two-component regulatory system</keyword>
<dbReference type="SUPFAM" id="SSF55874">
    <property type="entry name" value="ATPase domain of HSP90 chaperone/DNA topoisomerase II/histidine kinase"/>
    <property type="match status" value="1"/>
</dbReference>
<dbReference type="AlphaFoldDB" id="A0A8S0XVQ6"/>
<evidence type="ECO:0000313" key="16">
    <source>
        <dbReference type="EMBL" id="CEJ06661.1"/>
    </source>
</evidence>
<dbReference type="EMBL" id="LR746496">
    <property type="protein sequence ID" value="CAA7600527.1"/>
    <property type="molecule type" value="Genomic_DNA"/>
</dbReference>
<sequence>MIFRSFAGKIWFVIVAWVFLVLLIFGGILAKSTHDFYYGYSAEESEELNNTASSMAAHLASLPDIKAGQADFALLGSVLNYDLVATDPSGRVLLATHEMRNWNHYVMPEADMAILRRGGHIAFSGNAPYETHPILKVAYPIRKDGKIIGGVFVIEPMTYLEAVGRSVRVSSGWGLTLSFLLTLPLGLYVARRVANPVVEMDRAIKDIATGNYSRLLPLSSTDELSSLGRSVNTLSTEIRLNLREIAHERQLLASILASIADGVLSLTPDREIVMANRVAMKQFGSRAPQPAGKGIPKSEPDQECALCLHDLPDSLHSLLLESLCDPVPHKGDFRVEDRVFQVETTPLMLDQECGGTVAVWHDVTKERRLDEMRREFISDVSHELRTPLSYLQGYSEALLDEVITDEAQKKRYLETILKETLRLRSLVNELLDLSRIEFDGSRGLPHEQVSVPHVLSLIKDQTETAAQEKPVRLTLDLPPNLPPVDCSTDRLEQIILNLLDNALRFSPPGGEIILSCRSGYSWVEISVQDQGPGIPSEERDSIWNRFDRGGRTQAPDTGTGLGLAIVRSLVQAYGGEVALSSELGKGSTFSIRLPVFTPS</sequence>
<dbReference type="Gene3D" id="6.10.340.10">
    <property type="match status" value="1"/>
</dbReference>
<evidence type="ECO:0000256" key="1">
    <source>
        <dbReference type="ARBA" id="ARBA00000085"/>
    </source>
</evidence>
<dbReference type="InterPro" id="IPR000014">
    <property type="entry name" value="PAS"/>
</dbReference>
<dbReference type="CDD" id="cd00082">
    <property type="entry name" value="HisKA"/>
    <property type="match status" value="1"/>
</dbReference>
<evidence type="ECO:0000313" key="15">
    <source>
        <dbReference type="EMBL" id="CAA7600527.1"/>
    </source>
</evidence>
<keyword evidence="9" id="KW-0067">ATP-binding</keyword>
<keyword evidence="5 15" id="KW-0808">Transferase</keyword>
<keyword evidence="10" id="KW-1133">Transmembrane helix</keyword>
<dbReference type="KEGG" id="aacx:DEACI_1180"/>
<dbReference type="GO" id="GO:0000155">
    <property type="term" value="F:phosphorelay sensor kinase activity"/>
    <property type="evidence" value="ECO:0007669"/>
    <property type="project" value="InterPro"/>
</dbReference>
<evidence type="ECO:0000313" key="17">
    <source>
        <dbReference type="Proteomes" id="UP001071230"/>
    </source>
</evidence>
<dbReference type="InterPro" id="IPR036890">
    <property type="entry name" value="HATPase_C_sf"/>
</dbReference>
<dbReference type="Pfam" id="PF02518">
    <property type="entry name" value="HATPase_c"/>
    <property type="match status" value="1"/>
</dbReference>
<dbReference type="Pfam" id="PF00672">
    <property type="entry name" value="HAMP"/>
    <property type="match status" value="1"/>
</dbReference>
<dbReference type="RefSeq" id="WP_240984188.1">
    <property type="nucleotide sequence ID" value="NZ_CDGJ01000032.1"/>
</dbReference>
<dbReference type="GO" id="GO:0005524">
    <property type="term" value="F:ATP binding"/>
    <property type="evidence" value="ECO:0007669"/>
    <property type="project" value="UniProtKB-KW"/>
</dbReference>
<reference evidence="16" key="1">
    <citation type="submission" date="2014-11" db="EMBL/GenBank/DDBJ databases">
        <authorList>
            <person name="Hornung B.V."/>
        </authorList>
    </citation>
    <scope>NUCLEOTIDE SEQUENCE</scope>
    <source>
        <strain evidence="16">INE</strain>
    </source>
</reference>
<accession>A0A8S0XVQ6</accession>
<protein>
    <recommendedName>
        <fullName evidence="3">histidine kinase</fullName>
        <ecNumber evidence="3">2.7.13.3</ecNumber>
    </recommendedName>
</protein>
<dbReference type="SMART" id="SM00388">
    <property type="entry name" value="HisKA"/>
    <property type="match status" value="1"/>
</dbReference>
<dbReference type="SMART" id="SM00304">
    <property type="entry name" value="HAMP"/>
    <property type="match status" value="1"/>
</dbReference>
<dbReference type="SMART" id="SM00091">
    <property type="entry name" value="PAS"/>
    <property type="match status" value="1"/>
</dbReference>
<dbReference type="Gene3D" id="1.10.287.130">
    <property type="match status" value="1"/>
</dbReference>
<evidence type="ECO:0000256" key="7">
    <source>
        <dbReference type="ARBA" id="ARBA00022741"/>
    </source>
</evidence>
<dbReference type="FunFam" id="3.30.565.10:FF:000006">
    <property type="entry name" value="Sensor histidine kinase WalK"/>
    <property type="match status" value="1"/>
</dbReference>
<dbReference type="PROSITE" id="PS50109">
    <property type="entry name" value="HIS_KIN"/>
    <property type="match status" value="1"/>
</dbReference>
<dbReference type="InterPro" id="IPR003660">
    <property type="entry name" value="HAMP_dom"/>
</dbReference>
<comment type="subcellular location">
    <subcellularLocation>
        <location evidence="2">Membrane</location>
        <topology evidence="2">Multi-pass membrane protein</topology>
    </subcellularLocation>
</comment>
<dbReference type="InterPro" id="IPR003661">
    <property type="entry name" value="HisK_dim/P_dom"/>
</dbReference>
<dbReference type="CDD" id="cd00075">
    <property type="entry name" value="HATPase"/>
    <property type="match status" value="1"/>
</dbReference>
<evidence type="ECO:0000256" key="3">
    <source>
        <dbReference type="ARBA" id="ARBA00012438"/>
    </source>
</evidence>
<comment type="catalytic activity">
    <reaction evidence="1">
        <text>ATP + protein L-histidine = ADP + protein N-phospho-L-histidine.</text>
        <dbReference type="EC" id="2.7.13.3"/>
    </reaction>
</comment>
<dbReference type="FunFam" id="1.10.287.130:FF:000001">
    <property type="entry name" value="Two-component sensor histidine kinase"/>
    <property type="match status" value="1"/>
</dbReference>
<dbReference type="InterPro" id="IPR004358">
    <property type="entry name" value="Sig_transdc_His_kin-like_C"/>
</dbReference>
<evidence type="ECO:0000256" key="8">
    <source>
        <dbReference type="ARBA" id="ARBA00022777"/>
    </source>
</evidence>
<evidence type="ECO:0000256" key="10">
    <source>
        <dbReference type="ARBA" id="ARBA00022989"/>
    </source>
</evidence>
<keyword evidence="7" id="KW-0547">Nucleotide-binding</keyword>
<evidence type="ECO:0000259" key="13">
    <source>
        <dbReference type="PROSITE" id="PS50109"/>
    </source>
</evidence>
<evidence type="ECO:0000256" key="12">
    <source>
        <dbReference type="ARBA" id="ARBA00023136"/>
    </source>
</evidence>